<proteinExistence type="predicted"/>
<evidence type="ECO:0000313" key="2">
    <source>
        <dbReference type="Proteomes" id="UP001055072"/>
    </source>
</evidence>
<comment type="caution">
    <text evidence="1">The sequence shown here is derived from an EMBL/GenBank/DDBJ whole genome shotgun (WGS) entry which is preliminary data.</text>
</comment>
<name>A0ACB8TUD6_9APHY</name>
<reference evidence="1" key="1">
    <citation type="journal article" date="2021" name="Environ. Microbiol.">
        <title>Gene family expansions and transcriptome signatures uncover fungal adaptations to wood decay.</title>
        <authorList>
            <person name="Hage H."/>
            <person name="Miyauchi S."/>
            <person name="Viragh M."/>
            <person name="Drula E."/>
            <person name="Min B."/>
            <person name="Chaduli D."/>
            <person name="Navarro D."/>
            <person name="Favel A."/>
            <person name="Norest M."/>
            <person name="Lesage-Meessen L."/>
            <person name="Balint B."/>
            <person name="Merenyi Z."/>
            <person name="de Eugenio L."/>
            <person name="Morin E."/>
            <person name="Martinez A.T."/>
            <person name="Baldrian P."/>
            <person name="Stursova M."/>
            <person name="Martinez M.J."/>
            <person name="Novotny C."/>
            <person name="Magnuson J.K."/>
            <person name="Spatafora J.W."/>
            <person name="Maurice S."/>
            <person name="Pangilinan J."/>
            <person name="Andreopoulos W."/>
            <person name="LaButti K."/>
            <person name="Hundley H."/>
            <person name="Na H."/>
            <person name="Kuo A."/>
            <person name="Barry K."/>
            <person name="Lipzen A."/>
            <person name="Henrissat B."/>
            <person name="Riley R."/>
            <person name="Ahrendt S."/>
            <person name="Nagy L.G."/>
            <person name="Grigoriev I.V."/>
            <person name="Martin F."/>
            <person name="Rosso M.N."/>
        </authorList>
    </citation>
    <scope>NUCLEOTIDE SEQUENCE</scope>
    <source>
        <strain evidence="1">CBS 384.51</strain>
    </source>
</reference>
<accession>A0ACB8TUD6</accession>
<gene>
    <name evidence="1" type="ORF">BDY19DRAFT_441593</name>
</gene>
<dbReference type="Proteomes" id="UP001055072">
    <property type="component" value="Unassembled WGS sequence"/>
</dbReference>
<protein>
    <submittedName>
        <fullName evidence="1">Uncharacterized protein</fullName>
    </submittedName>
</protein>
<organism evidence="1 2">
    <name type="scientific">Irpex rosettiformis</name>
    <dbReference type="NCBI Taxonomy" id="378272"/>
    <lineage>
        <taxon>Eukaryota</taxon>
        <taxon>Fungi</taxon>
        <taxon>Dikarya</taxon>
        <taxon>Basidiomycota</taxon>
        <taxon>Agaricomycotina</taxon>
        <taxon>Agaricomycetes</taxon>
        <taxon>Polyporales</taxon>
        <taxon>Irpicaceae</taxon>
        <taxon>Irpex</taxon>
    </lineage>
</organism>
<dbReference type="EMBL" id="MU274930">
    <property type="protein sequence ID" value="KAI0085564.1"/>
    <property type="molecule type" value="Genomic_DNA"/>
</dbReference>
<sequence length="358" mass="39567">MTDQLPPDVPVSSDTLLLLGPVYAGTLVSFLLFGISTMQLYNYSSHYTRDAWPIKVTVYGIYLLDIFQSLTFAVLGYYLLVSGWGRPRTLLLLNWTFAAVPFVTGVVAAWVQVFYAWRIYMIGQWKSLPVLIIAIALMQCSGAISITVGVPSLADVTGLHLLYRRTIVWLGGAAAADVIIAVTMLYLLFAVRRSKFERTKRVINQLIKLTVETGVVTATSALLELIMFQILPNTNMHIFFAAMLAKVYSNALMTSLNSRPVSSRTRGDLESGGTTEQPYSEYASYTNPPSKRAVDRQDPLKSFTTSSTATNVPPTVVHISTDREVEYNDDGGSFKNDVKPDAVLDPPESDAYPMSRMS</sequence>
<evidence type="ECO:0000313" key="1">
    <source>
        <dbReference type="EMBL" id="KAI0085564.1"/>
    </source>
</evidence>
<keyword evidence="2" id="KW-1185">Reference proteome</keyword>